<feature type="region of interest" description="Disordered" evidence="1">
    <location>
        <begin position="102"/>
        <end position="125"/>
    </location>
</feature>
<gene>
    <name evidence="2" type="ORF">MAM_01027</name>
</gene>
<reference evidence="2 3" key="1">
    <citation type="journal article" date="2014" name="Proc. Natl. Acad. Sci. U.S.A.">
        <title>Trajectory and genomic determinants of fungal-pathogen speciation and host adaptation.</title>
        <authorList>
            <person name="Hu X."/>
            <person name="Xiao G."/>
            <person name="Zheng P."/>
            <person name="Shang Y."/>
            <person name="Su Y."/>
            <person name="Zhang X."/>
            <person name="Liu X."/>
            <person name="Zhan S."/>
            <person name="St Leger R.J."/>
            <person name="Wang C."/>
        </authorList>
    </citation>
    <scope>NUCLEOTIDE SEQUENCE [LARGE SCALE GENOMIC DNA]</scope>
    <source>
        <strain evidence="2 3">ARSEF 1941</strain>
    </source>
</reference>
<sequence>MTIYMRASSSGTSTAAPAQETPQPASSRNNLSKRQPPGADERTVTIDMRGVHSADILERLLAETRATALQPTGADIAEIQKLEAMQKQASIDRERIRALRAEKKKEDDMLKRARAAGGMAEQEEA</sequence>
<accession>A0A0B2X9M3</accession>
<dbReference type="STRING" id="1081103.A0A0B2X9M3"/>
<evidence type="ECO:0000256" key="1">
    <source>
        <dbReference type="SAM" id="MobiDB-lite"/>
    </source>
</evidence>
<dbReference type="AlphaFoldDB" id="A0A0B2X9M3"/>
<comment type="caution">
    <text evidence="2">The sequence shown here is derived from an EMBL/GenBank/DDBJ whole genome shotgun (WGS) entry which is preliminary data.</text>
</comment>
<feature type="compositionally biased region" description="Basic and acidic residues" evidence="1">
    <location>
        <begin position="102"/>
        <end position="111"/>
    </location>
</feature>
<keyword evidence="3" id="KW-1185">Reference proteome</keyword>
<dbReference type="EMBL" id="AZHE01000001">
    <property type="protein sequence ID" value="KHO02026.1"/>
    <property type="molecule type" value="Genomic_DNA"/>
</dbReference>
<evidence type="ECO:0000313" key="3">
    <source>
        <dbReference type="Proteomes" id="UP000030816"/>
    </source>
</evidence>
<feature type="region of interest" description="Disordered" evidence="1">
    <location>
        <begin position="1"/>
        <end position="43"/>
    </location>
</feature>
<dbReference type="Proteomes" id="UP000030816">
    <property type="component" value="Unassembled WGS sequence"/>
</dbReference>
<proteinExistence type="predicted"/>
<dbReference type="GeneID" id="63735482"/>
<evidence type="ECO:0000313" key="2">
    <source>
        <dbReference type="EMBL" id="KHO02026.1"/>
    </source>
</evidence>
<protein>
    <submittedName>
        <fullName evidence="2">Uncharacterized protein</fullName>
    </submittedName>
</protein>
<dbReference type="RefSeq" id="XP_040683091.1">
    <property type="nucleotide sequence ID" value="XM_040819826.1"/>
</dbReference>
<dbReference type="OrthoDB" id="1696305at2759"/>
<feature type="compositionally biased region" description="Low complexity" evidence="1">
    <location>
        <begin position="7"/>
        <end position="27"/>
    </location>
</feature>
<organism evidence="2 3">
    <name type="scientific">Metarhizium album (strain ARSEF 1941)</name>
    <dbReference type="NCBI Taxonomy" id="1081103"/>
    <lineage>
        <taxon>Eukaryota</taxon>
        <taxon>Fungi</taxon>
        <taxon>Dikarya</taxon>
        <taxon>Ascomycota</taxon>
        <taxon>Pezizomycotina</taxon>
        <taxon>Sordariomycetes</taxon>
        <taxon>Hypocreomycetidae</taxon>
        <taxon>Hypocreales</taxon>
        <taxon>Clavicipitaceae</taxon>
        <taxon>Metarhizium</taxon>
    </lineage>
</organism>
<dbReference type="HOGENOM" id="CLU_094283_1_0_1"/>
<name>A0A0B2X9M3_METAS</name>